<comment type="caution">
    <text evidence="2">The sequence shown here is derived from an EMBL/GenBank/DDBJ whole genome shotgun (WGS) entry which is preliminary data.</text>
</comment>
<evidence type="ECO:0000313" key="2">
    <source>
        <dbReference type="EMBL" id="KAL0951675.1"/>
    </source>
</evidence>
<dbReference type="Gene3D" id="3.40.630.30">
    <property type="match status" value="1"/>
</dbReference>
<dbReference type="SUPFAM" id="SSF55729">
    <property type="entry name" value="Acyl-CoA N-acyltransferases (Nat)"/>
    <property type="match status" value="1"/>
</dbReference>
<dbReference type="PANTHER" id="PTHR43328:SF1">
    <property type="entry name" value="N-ACETYLTRANSFERASE DOMAIN-CONTAINING PROTEIN"/>
    <property type="match status" value="1"/>
</dbReference>
<reference evidence="3" key="1">
    <citation type="submission" date="2024-06" db="EMBL/GenBank/DDBJ databases">
        <title>Multi-omics analyses provide insights into the biosynthesis of the anticancer antibiotic pleurotin in Hohenbuehelia grisea.</title>
        <authorList>
            <person name="Weaver J.A."/>
            <person name="Alberti F."/>
        </authorList>
    </citation>
    <scope>NUCLEOTIDE SEQUENCE [LARGE SCALE GENOMIC DNA]</scope>
    <source>
        <strain evidence="3">T-177</strain>
    </source>
</reference>
<protein>
    <recommendedName>
        <fullName evidence="1">N-acetyltransferase domain-containing protein</fullName>
    </recommendedName>
</protein>
<proteinExistence type="predicted"/>
<sequence>MASPLKRNPTTGELFLQLRNHPHIVLTPPRLEDAPFIPPLLNDPRVYVWLKGPPYPYQLSDAEAWLAGVKQTADAVIRELEGADPNAEPIIVDACPVRTIRQINADGTDVFLGDICIDRWGFPIILDENARPKDQLVKDNYERKAGDPNIIWTIGDYLAPSHHGQGIMSDALSTLLNDWGIPRMRVGHIIATTHKGNVGSVRVFEKNGFRMVGTVDDYEEVRGQLQSFHVVERRPSA</sequence>
<dbReference type="PANTHER" id="PTHR43328">
    <property type="entry name" value="ACETYLTRANSFERASE-RELATED"/>
    <property type="match status" value="1"/>
</dbReference>
<name>A0ABR3J855_9AGAR</name>
<keyword evidence="3" id="KW-1185">Reference proteome</keyword>
<organism evidence="2 3">
    <name type="scientific">Hohenbuehelia grisea</name>
    <dbReference type="NCBI Taxonomy" id="104357"/>
    <lineage>
        <taxon>Eukaryota</taxon>
        <taxon>Fungi</taxon>
        <taxon>Dikarya</taxon>
        <taxon>Basidiomycota</taxon>
        <taxon>Agaricomycotina</taxon>
        <taxon>Agaricomycetes</taxon>
        <taxon>Agaricomycetidae</taxon>
        <taxon>Agaricales</taxon>
        <taxon>Pleurotineae</taxon>
        <taxon>Pleurotaceae</taxon>
        <taxon>Hohenbuehelia</taxon>
    </lineage>
</organism>
<dbReference type="EMBL" id="JASNQZ010000011">
    <property type="protein sequence ID" value="KAL0951675.1"/>
    <property type="molecule type" value="Genomic_DNA"/>
</dbReference>
<evidence type="ECO:0000313" key="3">
    <source>
        <dbReference type="Proteomes" id="UP001556367"/>
    </source>
</evidence>
<dbReference type="InterPro" id="IPR000182">
    <property type="entry name" value="GNAT_dom"/>
</dbReference>
<dbReference type="Proteomes" id="UP001556367">
    <property type="component" value="Unassembled WGS sequence"/>
</dbReference>
<gene>
    <name evidence="2" type="ORF">HGRIS_008354</name>
</gene>
<evidence type="ECO:0000259" key="1">
    <source>
        <dbReference type="Pfam" id="PF13302"/>
    </source>
</evidence>
<dbReference type="Pfam" id="PF13302">
    <property type="entry name" value="Acetyltransf_3"/>
    <property type="match status" value="1"/>
</dbReference>
<feature type="domain" description="N-acetyltransferase" evidence="1">
    <location>
        <begin position="147"/>
        <end position="210"/>
    </location>
</feature>
<accession>A0ABR3J855</accession>
<dbReference type="InterPro" id="IPR016181">
    <property type="entry name" value="Acyl_CoA_acyltransferase"/>
</dbReference>